<accession>A0AAD8D0U3</accession>
<evidence type="ECO:0000256" key="3">
    <source>
        <dbReference type="ARBA" id="ARBA00023054"/>
    </source>
</evidence>
<dbReference type="Gene3D" id="1.20.5.170">
    <property type="match status" value="1"/>
</dbReference>
<dbReference type="FunFam" id="1.20.5.500:FF:000001">
    <property type="entry name" value="Type II keratin 23"/>
    <property type="match status" value="1"/>
</dbReference>
<dbReference type="InterPro" id="IPR039008">
    <property type="entry name" value="IF_rod_dom"/>
</dbReference>
<dbReference type="Proteomes" id="UP001230051">
    <property type="component" value="Unassembled WGS sequence"/>
</dbReference>
<dbReference type="PRINTS" id="PR01248">
    <property type="entry name" value="TYPE1KERATIN"/>
</dbReference>
<dbReference type="SMART" id="SM01391">
    <property type="entry name" value="Filament"/>
    <property type="match status" value="1"/>
</dbReference>
<evidence type="ECO:0000313" key="7">
    <source>
        <dbReference type="EMBL" id="KAK1160356.1"/>
    </source>
</evidence>
<reference evidence="7" key="1">
    <citation type="submission" date="2022-02" db="EMBL/GenBank/DDBJ databases">
        <title>Atlantic sturgeon de novo genome assembly.</title>
        <authorList>
            <person name="Stock M."/>
            <person name="Klopp C."/>
            <person name="Guiguen Y."/>
            <person name="Cabau C."/>
            <person name="Parinello H."/>
            <person name="Santidrian Yebra-Pimentel E."/>
            <person name="Kuhl H."/>
            <person name="Dirks R.P."/>
            <person name="Guessner J."/>
            <person name="Wuertz S."/>
            <person name="Du K."/>
            <person name="Schartl M."/>
        </authorList>
    </citation>
    <scope>NUCLEOTIDE SEQUENCE</scope>
    <source>
        <strain evidence="7">STURGEONOMICS-FGT-2020</strain>
        <tissue evidence="7">Whole blood</tissue>
    </source>
</reference>
<dbReference type="FunFam" id="1.20.5.1160:FF:000002">
    <property type="entry name" value="Type I keratin 10"/>
    <property type="match status" value="1"/>
</dbReference>
<dbReference type="FunFam" id="1.20.5.170:FF:000002">
    <property type="entry name" value="Type I keratin KA11"/>
    <property type="match status" value="1"/>
</dbReference>
<evidence type="ECO:0000256" key="4">
    <source>
        <dbReference type="SAM" id="Coils"/>
    </source>
</evidence>
<evidence type="ECO:0000313" key="8">
    <source>
        <dbReference type="Proteomes" id="UP001230051"/>
    </source>
</evidence>
<dbReference type="PROSITE" id="PS51842">
    <property type="entry name" value="IF_ROD_2"/>
    <property type="match status" value="1"/>
</dbReference>
<keyword evidence="1" id="KW-0416">Keratin</keyword>
<evidence type="ECO:0000256" key="1">
    <source>
        <dbReference type="ARBA" id="ARBA00022744"/>
    </source>
</evidence>
<name>A0AAD8D0U3_ACIOX</name>
<dbReference type="GO" id="GO:0005882">
    <property type="term" value="C:intermediate filament"/>
    <property type="evidence" value="ECO:0007669"/>
    <property type="project" value="UniProtKB-KW"/>
</dbReference>
<feature type="coiled-coil region" evidence="4">
    <location>
        <begin position="313"/>
        <end position="386"/>
    </location>
</feature>
<comment type="caution">
    <text evidence="7">The sequence shown here is derived from an EMBL/GenBank/DDBJ whole genome shotgun (WGS) entry which is preliminary data.</text>
</comment>
<feature type="domain" description="IF rod" evidence="6">
    <location>
        <begin position="105"/>
        <end position="415"/>
    </location>
</feature>
<dbReference type="PANTHER" id="PTHR23239">
    <property type="entry name" value="INTERMEDIATE FILAMENT"/>
    <property type="match status" value="1"/>
</dbReference>
<dbReference type="Pfam" id="PF00038">
    <property type="entry name" value="Filament"/>
    <property type="match status" value="1"/>
</dbReference>
<keyword evidence="8" id="KW-1185">Reference proteome</keyword>
<feature type="region of interest" description="Disordered" evidence="5">
    <location>
        <begin position="1"/>
        <end position="24"/>
    </location>
</feature>
<dbReference type="AlphaFoldDB" id="A0AAD8D0U3"/>
<evidence type="ECO:0000256" key="5">
    <source>
        <dbReference type="SAM" id="MobiDB-lite"/>
    </source>
</evidence>
<sequence>MISFSSRSSSAGHSGGRMSSGPMGFGSSSFSARSGAGGMDLRAQSVYGGAGGRSTRISSASVTGLRSAVGGGFGASAGGYGGAAGGSFGALNLESSSSSAFSNNGKETMHNLNDRLAVYLDKVRTLQSANAKLEQQIHGWCDSCTVISHDTSAYHATIEDLRTQILAASAVNSSIVLQIDNAKLAAEDFRVKYENELTMRQSVEYDIAGLKKLLSELTLTRSDLEMQIESVKEELLYLKKNHEEDMISFRSQLSGQVQVEVDTAPGVDLSKIIADIREQYESIANKSRKEAEAWFQNKSEVVQKQVTENTETLQTSKNEMKEQRHTLQNLEMELQALQTTKMSLEGSLQETEARYAEQLIHLQAVVTRLESQLAQMRADMESNAEQYRLLLDIKTRLELEIAEYRRLLDGEEGGQSTKTSTTGGGSTRKVVTVVQELVDGKVVSSSSSSSQQVKKF</sequence>
<keyword evidence="3 4" id="KW-0175">Coiled coil</keyword>
<feature type="coiled-coil region" evidence="4">
    <location>
        <begin position="207"/>
        <end position="241"/>
    </location>
</feature>
<dbReference type="PANTHER" id="PTHR23239:SF367">
    <property type="entry name" value="KERATIN 15-RELATED"/>
    <property type="match status" value="1"/>
</dbReference>
<proteinExistence type="predicted"/>
<dbReference type="Gene3D" id="1.20.5.1160">
    <property type="entry name" value="Vasodilator-stimulated phosphoprotein"/>
    <property type="match status" value="1"/>
</dbReference>
<keyword evidence="2" id="KW-0403">Intermediate filament</keyword>
<dbReference type="GO" id="GO:0005198">
    <property type="term" value="F:structural molecule activity"/>
    <property type="evidence" value="ECO:0007669"/>
    <property type="project" value="InterPro"/>
</dbReference>
<dbReference type="EMBL" id="JAGXEW010000020">
    <property type="protein sequence ID" value="KAK1160356.1"/>
    <property type="molecule type" value="Genomic_DNA"/>
</dbReference>
<evidence type="ECO:0000259" key="6">
    <source>
        <dbReference type="PROSITE" id="PS51842"/>
    </source>
</evidence>
<gene>
    <name evidence="7" type="primary">krt13</name>
    <name evidence="7" type="ORF">AOXY_G20510</name>
</gene>
<organism evidence="7 8">
    <name type="scientific">Acipenser oxyrinchus oxyrinchus</name>
    <dbReference type="NCBI Taxonomy" id="40147"/>
    <lineage>
        <taxon>Eukaryota</taxon>
        <taxon>Metazoa</taxon>
        <taxon>Chordata</taxon>
        <taxon>Craniata</taxon>
        <taxon>Vertebrata</taxon>
        <taxon>Euteleostomi</taxon>
        <taxon>Actinopterygii</taxon>
        <taxon>Chondrostei</taxon>
        <taxon>Acipenseriformes</taxon>
        <taxon>Acipenseridae</taxon>
        <taxon>Acipenser</taxon>
    </lineage>
</organism>
<dbReference type="InterPro" id="IPR002957">
    <property type="entry name" value="Keratin_I"/>
</dbReference>
<evidence type="ECO:0000256" key="2">
    <source>
        <dbReference type="ARBA" id="ARBA00022754"/>
    </source>
</evidence>
<dbReference type="SUPFAM" id="SSF64593">
    <property type="entry name" value="Intermediate filament protein, coiled coil region"/>
    <property type="match status" value="2"/>
</dbReference>
<dbReference type="Gene3D" id="1.20.5.500">
    <property type="entry name" value="Single helix bin"/>
    <property type="match status" value="1"/>
</dbReference>
<protein>
    <submittedName>
        <fullName evidence="7">Keratin, type I cytoskeletal 13-like</fullName>
    </submittedName>
</protein>